<keyword evidence="1" id="KW-1133">Transmembrane helix</keyword>
<sequence>MSIMLPSAKRKKDGDAQPGIKMGIFTLRLPFIHAPFEVPEAIQALVVCVVGVSAVSYLQDMFGIPFAVALSIVCVHEFLELTYVMFGEATIGGWITPAIPLITTWLLTFQSNSDRMQALISLQLLLGLFFIFFGMTGLAKKLVVWVPTSIKSGILIGAGISAITGKYGFMSLSEGGAGIFKYPISWITGIVVAIFLLYSIGFSQIKLASNNGLIKLLAKAGFVPALFIAYIIGISFGELPLPHFDLTQGIIFNPLPGLKEVFHSYSFFAFGIPNINIIVSALPIAFITYIISFGNIVVATELTIEASQSRPDEYIDINPNRANLLVGVRNIIQGLFAPTVVMSGPLWAAMQVTATQRYKQGKKSMYSLYGGAISFDLIKFLAVLVLPLVALITPILPLGMSLTLMIQAFACFIIAFGMLETSVQKGVAGATGAIMSITSPHLGLLAGIIISLIVEYKFKSSHKKENHKDSH</sequence>
<comment type="caution">
    <text evidence="2">The sequence shown here is derived from an EMBL/GenBank/DDBJ whole genome shotgun (WGS) entry which is preliminary data.</text>
</comment>
<feature type="transmembrane region" description="Helical" evidence="1">
    <location>
        <begin position="265"/>
        <end position="291"/>
    </location>
</feature>
<proteinExistence type="predicted"/>
<feature type="transmembrane region" description="Helical" evidence="1">
    <location>
        <begin position="431"/>
        <end position="454"/>
    </location>
</feature>
<feature type="transmembrane region" description="Helical" evidence="1">
    <location>
        <begin position="398"/>
        <end position="419"/>
    </location>
</feature>
<gene>
    <name evidence="2" type="ORF">OL233_09145</name>
</gene>
<feature type="transmembrane region" description="Helical" evidence="1">
    <location>
        <begin position="142"/>
        <end position="164"/>
    </location>
</feature>
<dbReference type="RefSeq" id="WP_275472018.1">
    <property type="nucleotide sequence ID" value="NZ_JAPDSH010000007.1"/>
</dbReference>
<keyword evidence="1" id="KW-0812">Transmembrane</keyword>
<evidence type="ECO:0000256" key="1">
    <source>
        <dbReference type="SAM" id="Phobius"/>
    </source>
</evidence>
<reference evidence="2" key="1">
    <citation type="submission" date="2022-10" db="EMBL/GenBank/DDBJ databases">
        <title>Vagococcus sp. isolated from poultry meat.</title>
        <authorList>
            <person name="Johansson P."/>
            <person name="Bjorkroth J."/>
        </authorList>
    </citation>
    <scope>NUCLEOTIDE SEQUENCE</scope>
    <source>
        <strain evidence="2">PNs007</strain>
    </source>
</reference>
<organism evidence="2 3">
    <name type="scientific">Vagococcus proximus</name>
    <dbReference type="NCBI Taxonomy" id="2991417"/>
    <lineage>
        <taxon>Bacteria</taxon>
        <taxon>Bacillati</taxon>
        <taxon>Bacillota</taxon>
        <taxon>Bacilli</taxon>
        <taxon>Lactobacillales</taxon>
        <taxon>Enterococcaceae</taxon>
        <taxon>Vagococcus</taxon>
    </lineage>
</organism>
<feature type="transmembrane region" description="Helical" evidence="1">
    <location>
        <begin position="64"/>
        <end position="84"/>
    </location>
</feature>
<evidence type="ECO:0000313" key="2">
    <source>
        <dbReference type="EMBL" id="MDF0480446.1"/>
    </source>
</evidence>
<feature type="transmembrane region" description="Helical" evidence="1">
    <location>
        <begin position="116"/>
        <end position="135"/>
    </location>
</feature>
<evidence type="ECO:0008006" key="4">
    <source>
        <dbReference type="Google" id="ProtNLM"/>
    </source>
</evidence>
<feature type="transmembrane region" description="Helical" evidence="1">
    <location>
        <begin position="366"/>
        <end position="392"/>
    </location>
</feature>
<feature type="transmembrane region" description="Helical" evidence="1">
    <location>
        <begin position="184"/>
        <end position="204"/>
    </location>
</feature>
<feature type="transmembrane region" description="Helical" evidence="1">
    <location>
        <begin position="216"/>
        <end position="236"/>
    </location>
</feature>
<feature type="transmembrane region" description="Helical" evidence="1">
    <location>
        <begin position="91"/>
        <end position="110"/>
    </location>
</feature>
<protein>
    <recommendedName>
        <fullName evidence="4">Xanthine/uracil/vitamin C permease</fullName>
    </recommendedName>
</protein>
<dbReference type="Proteomes" id="UP001147148">
    <property type="component" value="Unassembled WGS sequence"/>
</dbReference>
<name>A0ABT5X3J7_9ENTE</name>
<keyword evidence="3" id="KW-1185">Reference proteome</keyword>
<dbReference type="EMBL" id="JAPDSH010000007">
    <property type="protein sequence ID" value="MDF0480446.1"/>
    <property type="molecule type" value="Genomic_DNA"/>
</dbReference>
<evidence type="ECO:0000313" key="3">
    <source>
        <dbReference type="Proteomes" id="UP001147148"/>
    </source>
</evidence>
<keyword evidence="1" id="KW-0472">Membrane</keyword>
<accession>A0ABT5X3J7</accession>